<feature type="domain" description="C2H2-type" evidence="9">
    <location>
        <begin position="157"/>
        <end position="184"/>
    </location>
</feature>
<feature type="domain" description="C2H2-type" evidence="9">
    <location>
        <begin position="213"/>
        <end position="236"/>
    </location>
</feature>
<accession>A0ABM0GM97</accession>
<keyword evidence="4 7" id="KW-0863">Zinc-finger</keyword>
<dbReference type="InterPro" id="IPR027756">
    <property type="entry name" value="Ovo-like"/>
</dbReference>
<evidence type="ECO:0000313" key="10">
    <source>
        <dbReference type="Proteomes" id="UP000694865"/>
    </source>
</evidence>
<protein>
    <submittedName>
        <fullName evidence="11">Transcription factor Ovo-like 1-like</fullName>
    </submittedName>
</protein>
<evidence type="ECO:0000256" key="6">
    <source>
        <dbReference type="ARBA" id="ARBA00023242"/>
    </source>
</evidence>
<evidence type="ECO:0000256" key="5">
    <source>
        <dbReference type="ARBA" id="ARBA00022833"/>
    </source>
</evidence>
<dbReference type="InterPro" id="IPR013087">
    <property type="entry name" value="Znf_C2H2_type"/>
</dbReference>
<dbReference type="Pfam" id="PF00096">
    <property type="entry name" value="zf-C2H2"/>
    <property type="match status" value="2"/>
</dbReference>
<dbReference type="PANTHER" id="PTHR10032:SF271">
    <property type="entry name" value="RH12261P-RELATED"/>
    <property type="match status" value="1"/>
</dbReference>
<name>A0ABM0GM97_SACKO</name>
<organism evidence="10 11">
    <name type="scientific">Saccoglossus kowalevskii</name>
    <name type="common">Acorn worm</name>
    <dbReference type="NCBI Taxonomy" id="10224"/>
    <lineage>
        <taxon>Eukaryota</taxon>
        <taxon>Metazoa</taxon>
        <taxon>Hemichordata</taxon>
        <taxon>Enteropneusta</taxon>
        <taxon>Harrimaniidae</taxon>
        <taxon>Saccoglossus</taxon>
    </lineage>
</organism>
<dbReference type="PROSITE" id="PS00028">
    <property type="entry name" value="ZINC_FINGER_C2H2_1"/>
    <property type="match status" value="3"/>
</dbReference>
<evidence type="ECO:0000259" key="9">
    <source>
        <dbReference type="PROSITE" id="PS50157"/>
    </source>
</evidence>
<gene>
    <name evidence="11" type="primary">LOC100369809</name>
</gene>
<comment type="subcellular location">
    <subcellularLocation>
        <location evidence="1">Nucleus</location>
    </subcellularLocation>
</comment>
<evidence type="ECO:0000256" key="2">
    <source>
        <dbReference type="ARBA" id="ARBA00022723"/>
    </source>
</evidence>
<keyword evidence="6" id="KW-0539">Nucleus</keyword>
<reference evidence="11" key="1">
    <citation type="submission" date="2025-08" db="UniProtKB">
        <authorList>
            <consortium name="RefSeq"/>
        </authorList>
    </citation>
    <scope>IDENTIFICATION</scope>
    <source>
        <tissue evidence="11">Testes</tissue>
    </source>
</reference>
<sequence>MPRAFLVRKYRNSPNGRRYTYSPQTRHYDYDGAVFPPLTGNVTDLPGLIVSNDIYLNVEYTFRKSFDDINTNDGVCSAEPKTESVSVMSSSESVVQEEYVKDISDEDDSKTKFKSSDSVVTEHREKEHNTRQNERVDHLCETADDKDIHIVTSNENLYCHVCSKTFHNQRMLSRHKRIHEESRRHLCSFCKKGFNDNFDLKRHVRTHTGVRPFKCETCDKAFTQRCSLESHQKKVHGILHKYGYKERRNKLHVCEDCGYTTSRIEDHFTHIRQHHPVSPLITKFNRKDKHYINEKQTLQQTNRHH</sequence>
<evidence type="ECO:0000256" key="7">
    <source>
        <dbReference type="PROSITE-ProRule" id="PRU00042"/>
    </source>
</evidence>
<keyword evidence="3" id="KW-0677">Repeat</keyword>
<dbReference type="RefSeq" id="XP_002733041.1">
    <property type="nucleotide sequence ID" value="XM_002732995.1"/>
</dbReference>
<dbReference type="PROSITE" id="PS50157">
    <property type="entry name" value="ZINC_FINGER_C2H2_2"/>
    <property type="match status" value="3"/>
</dbReference>
<evidence type="ECO:0000256" key="3">
    <source>
        <dbReference type="ARBA" id="ARBA00022737"/>
    </source>
</evidence>
<dbReference type="Proteomes" id="UP000694865">
    <property type="component" value="Unplaced"/>
</dbReference>
<dbReference type="Pfam" id="PF13894">
    <property type="entry name" value="zf-C2H2_4"/>
    <property type="match status" value="1"/>
</dbReference>
<evidence type="ECO:0000256" key="8">
    <source>
        <dbReference type="SAM" id="MobiDB-lite"/>
    </source>
</evidence>
<keyword evidence="2" id="KW-0479">Metal-binding</keyword>
<dbReference type="InterPro" id="IPR036236">
    <property type="entry name" value="Znf_C2H2_sf"/>
</dbReference>
<evidence type="ECO:0000313" key="11">
    <source>
        <dbReference type="RefSeq" id="XP_002733041.1"/>
    </source>
</evidence>
<dbReference type="SMART" id="SM00355">
    <property type="entry name" value="ZnF_C2H2"/>
    <property type="match status" value="4"/>
</dbReference>
<dbReference type="GeneID" id="100369809"/>
<dbReference type="PANTHER" id="PTHR10032">
    <property type="entry name" value="ZINC FINGER PROTEIN WITH KRAB AND SCAN DOMAINS"/>
    <property type="match status" value="1"/>
</dbReference>
<evidence type="ECO:0000256" key="1">
    <source>
        <dbReference type="ARBA" id="ARBA00004123"/>
    </source>
</evidence>
<feature type="domain" description="C2H2-type" evidence="9">
    <location>
        <begin position="185"/>
        <end position="212"/>
    </location>
</feature>
<keyword evidence="10" id="KW-1185">Reference proteome</keyword>
<evidence type="ECO:0000256" key="4">
    <source>
        <dbReference type="ARBA" id="ARBA00022771"/>
    </source>
</evidence>
<proteinExistence type="predicted"/>
<dbReference type="SUPFAM" id="SSF57667">
    <property type="entry name" value="beta-beta-alpha zinc fingers"/>
    <property type="match status" value="2"/>
</dbReference>
<feature type="region of interest" description="Disordered" evidence="8">
    <location>
        <begin position="106"/>
        <end position="132"/>
    </location>
</feature>
<dbReference type="Gene3D" id="3.30.160.60">
    <property type="entry name" value="Classic Zinc Finger"/>
    <property type="match status" value="2"/>
</dbReference>
<keyword evidence="5" id="KW-0862">Zinc</keyword>